<dbReference type="EMBL" id="JBHFEH010000032">
    <property type="protein sequence ID" value="KAL2051835.1"/>
    <property type="molecule type" value="Genomic_DNA"/>
</dbReference>
<accession>A0ABR4B272</accession>
<evidence type="ECO:0000256" key="3">
    <source>
        <dbReference type="ARBA" id="ARBA00022989"/>
    </source>
</evidence>
<gene>
    <name evidence="8" type="ORF">ABVK25_007991</name>
</gene>
<dbReference type="PANTHER" id="PTHR33048:SF47">
    <property type="entry name" value="INTEGRAL MEMBRANE PROTEIN-RELATED"/>
    <property type="match status" value="1"/>
</dbReference>
<evidence type="ECO:0000313" key="8">
    <source>
        <dbReference type="EMBL" id="KAL2051835.1"/>
    </source>
</evidence>
<comment type="similarity">
    <text evidence="5">Belongs to the SAT4 family.</text>
</comment>
<feature type="domain" description="Rhodopsin" evidence="7">
    <location>
        <begin position="2"/>
        <end position="94"/>
    </location>
</feature>
<evidence type="ECO:0000256" key="5">
    <source>
        <dbReference type="ARBA" id="ARBA00038359"/>
    </source>
</evidence>
<dbReference type="PANTHER" id="PTHR33048">
    <property type="entry name" value="PTH11-LIKE INTEGRAL MEMBRANE PROTEIN (AFU_ORTHOLOGUE AFUA_5G11245)"/>
    <property type="match status" value="1"/>
</dbReference>
<dbReference type="InterPro" id="IPR052337">
    <property type="entry name" value="SAT4-like"/>
</dbReference>
<comment type="subcellular location">
    <subcellularLocation>
        <location evidence="1">Membrane</location>
        <topology evidence="1">Multi-pass membrane protein</topology>
    </subcellularLocation>
</comment>
<evidence type="ECO:0000256" key="6">
    <source>
        <dbReference type="SAM" id="Phobius"/>
    </source>
</evidence>
<keyword evidence="2 6" id="KW-0812">Transmembrane</keyword>
<evidence type="ECO:0000259" key="7">
    <source>
        <dbReference type="Pfam" id="PF20684"/>
    </source>
</evidence>
<dbReference type="Pfam" id="PF20684">
    <property type="entry name" value="Fung_rhodopsin"/>
    <property type="match status" value="1"/>
</dbReference>
<evidence type="ECO:0000256" key="1">
    <source>
        <dbReference type="ARBA" id="ARBA00004141"/>
    </source>
</evidence>
<sequence>MASFNVTTDMVTLCLPLPLLWRLQIDKERKYGLIGIFLLGGFVCVASIYRVPKVYGLALSDPGWTDTDACIWSMVEVCVAIVCACLPTLKVLLNWVLHGKRADFATPDITSISLARYPSLTPDERRLGYKSKDCDAQLDFMKVAGSNWAHVPPSR</sequence>
<evidence type="ECO:0000256" key="4">
    <source>
        <dbReference type="ARBA" id="ARBA00023136"/>
    </source>
</evidence>
<evidence type="ECO:0000256" key="2">
    <source>
        <dbReference type="ARBA" id="ARBA00022692"/>
    </source>
</evidence>
<keyword evidence="9" id="KW-1185">Reference proteome</keyword>
<keyword evidence="4 6" id="KW-0472">Membrane</keyword>
<name>A0ABR4B272_9LECA</name>
<dbReference type="Proteomes" id="UP001590951">
    <property type="component" value="Unassembled WGS sequence"/>
</dbReference>
<comment type="caution">
    <text evidence="8">The sequence shown here is derived from an EMBL/GenBank/DDBJ whole genome shotgun (WGS) entry which is preliminary data.</text>
</comment>
<feature type="transmembrane region" description="Helical" evidence="6">
    <location>
        <begin position="71"/>
        <end position="93"/>
    </location>
</feature>
<feature type="transmembrane region" description="Helical" evidence="6">
    <location>
        <begin position="31"/>
        <end position="51"/>
    </location>
</feature>
<dbReference type="InterPro" id="IPR049326">
    <property type="entry name" value="Rhodopsin_dom_fungi"/>
</dbReference>
<organism evidence="8 9">
    <name type="scientific">Lepraria finkii</name>
    <dbReference type="NCBI Taxonomy" id="1340010"/>
    <lineage>
        <taxon>Eukaryota</taxon>
        <taxon>Fungi</taxon>
        <taxon>Dikarya</taxon>
        <taxon>Ascomycota</taxon>
        <taxon>Pezizomycotina</taxon>
        <taxon>Lecanoromycetes</taxon>
        <taxon>OSLEUM clade</taxon>
        <taxon>Lecanoromycetidae</taxon>
        <taxon>Lecanorales</taxon>
        <taxon>Lecanorineae</taxon>
        <taxon>Stereocaulaceae</taxon>
        <taxon>Lepraria</taxon>
    </lineage>
</organism>
<keyword evidence="3 6" id="KW-1133">Transmembrane helix</keyword>
<protein>
    <recommendedName>
        <fullName evidence="7">Rhodopsin domain-containing protein</fullName>
    </recommendedName>
</protein>
<evidence type="ECO:0000313" key="9">
    <source>
        <dbReference type="Proteomes" id="UP001590951"/>
    </source>
</evidence>
<proteinExistence type="inferred from homology"/>
<reference evidence="8 9" key="1">
    <citation type="submission" date="2024-09" db="EMBL/GenBank/DDBJ databases">
        <title>Rethinking Asexuality: The Enigmatic Case of Functional Sexual Genes in Lepraria (Stereocaulaceae).</title>
        <authorList>
            <person name="Doellman M."/>
            <person name="Sun Y."/>
            <person name="Barcenas-Pena A."/>
            <person name="Lumbsch H.T."/>
            <person name="Grewe F."/>
        </authorList>
    </citation>
    <scope>NUCLEOTIDE SEQUENCE [LARGE SCALE GENOMIC DNA]</scope>
    <source>
        <strain evidence="8 9">Grewe 0041</strain>
    </source>
</reference>